<dbReference type="Proteomes" id="UP001066276">
    <property type="component" value="Chromosome 4_2"/>
</dbReference>
<evidence type="ECO:0000256" key="1">
    <source>
        <dbReference type="SAM" id="MobiDB-lite"/>
    </source>
</evidence>
<keyword evidence="3" id="KW-1185">Reference proteome</keyword>
<evidence type="ECO:0000313" key="2">
    <source>
        <dbReference type="EMBL" id="KAJ1162981.1"/>
    </source>
</evidence>
<name>A0AAV7SDH9_PLEWA</name>
<accession>A0AAV7SDH9</accession>
<dbReference type="AlphaFoldDB" id="A0AAV7SDH9"/>
<feature type="region of interest" description="Disordered" evidence="1">
    <location>
        <begin position="1"/>
        <end position="24"/>
    </location>
</feature>
<gene>
    <name evidence="2" type="ORF">NDU88_003445</name>
</gene>
<reference evidence="2" key="1">
    <citation type="journal article" date="2022" name="bioRxiv">
        <title>Sequencing and chromosome-scale assembly of the giantPleurodeles waltlgenome.</title>
        <authorList>
            <person name="Brown T."/>
            <person name="Elewa A."/>
            <person name="Iarovenko S."/>
            <person name="Subramanian E."/>
            <person name="Araus A.J."/>
            <person name="Petzold A."/>
            <person name="Susuki M."/>
            <person name="Suzuki K.-i.T."/>
            <person name="Hayashi T."/>
            <person name="Toyoda A."/>
            <person name="Oliveira C."/>
            <person name="Osipova E."/>
            <person name="Leigh N.D."/>
            <person name="Simon A."/>
            <person name="Yun M.H."/>
        </authorList>
    </citation>
    <scope>NUCLEOTIDE SEQUENCE</scope>
    <source>
        <strain evidence="2">20211129_DDA</strain>
        <tissue evidence="2">Liver</tissue>
    </source>
</reference>
<proteinExistence type="predicted"/>
<comment type="caution">
    <text evidence="2">The sequence shown here is derived from an EMBL/GenBank/DDBJ whole genome shotgun (WGS) entry which is preliminary data.</text>
</comment>
<evidence type="ECO:0000313" key="3">
    <source>
        <dbReference type="Proteomes" id="UP001066276"/>
    </source>
</evidence>
<protein>
    <submittedName>
        <fullName evidence="2">Uncharacterized protein</fullName>
    </submittedName>
</protein>
<organism evidence="2 3">
    <name type="scientific">Pleurodeles waltl</name>
    <name type="common">Iberian ribbed newt</name>
    <dbReference type="NCBI Taxonomy" id="8319"/>
    <lineage>
        <taxon>Eukaryota</taxon>
        <taxon>Metazoa</taxon>
        <taxon>Chordata</taxon>
        <taxon>Craniata</taxon>
        <taxon>Vertebrata</taxon>
        <taxon>Euteleostomi</taxon>
        <taxon>Amphibia</taxon>
        <taxon>Batrachia</taxon>
        <taxon>Caudata</taxon>
        <taxon>Salamandroidea</taxon>
        <taxon>Salamandridae</taxon>
        <taxon>Pleurodelinae</taxon>
        <taxon>Pleurodeles</taxon>
    </lineage>
</organism>
<dbReference type="EMBL" id="JANPWB010000008">
    <property type="protein sequence ID" value="KAJ1162981.1"/>
    <property type="molecule type" value="Genomic_DNA"/>
</dbReference>
<sequence length="97" mass="11097">MRGYKTKPTISDPRFKVPGNQGRRCGYMFGSQQQGDRGETKLFACPRLRVGARYGHIHSTRHQQSGTWCSRGRVIGPRNGWQTAVQVRRSLRLHLSE</sequence>